<dbReference type="PANTHER" id="PTHR24198:SF165">
    <property type="entry name" value="ANKYRIN REPEAT-CONTAINING PROTEIN-RELATED"/>
    <property type="match status" value="1"/>
</dbReference>
<dbReference type="InParanoid" id="D2VRF5"/>
<feature type="compositionally biased region" description="Low complexity" evidence="3">
    <location>
        <begin position="45"/>
        <end position="62"/>
    </location>
</feature>
<dbReference type="Proteomes" id="UP000006671">
    <property type="component" value="Unassembled WGS sequence"/>
</dbReference>
<gene>
    <name evidence="4" type="ORF">NAEGRDRAFT_51668</name>
</gene>
<feature type="compositionally biased region" description="Polar residues" evidence="3">
    <location>
        <begin position="13"/>
        <end position="23"/>
    </location>
</feature>
<dbReference type="InterPro" id="IPR002110">
    <property type="entry name" value="Ankyrin_rpt"/>
</dbReference>
<dbReference type="OrthoDB" id="5806726at2759"/>
<accession>D2VRF5</accession>
<keyword evidence="1" id="KW-0677">Repeat</keyword>
<feature type="compositionally biased region" description="Low complexity" evidence="3">
    <location>
        <begin position="1"/>
        <end position="12"/>
    </location>
</feature>
<keyword evidence="2" id="KW-0040">ANK repeat</keyword>
<dbReference type="KEGG" id="ngr:NAEGRDRAFT_51668"/>
<dbReference type="VEuPathDB" id="AmoebaDB:NAEGRDRAFT_51668"/>
<organism evidence="5">
    <name type="scientific">Naegleria gruberi</name>
    <name type="common">Amoeba</name>
    <dbReference type="NCBI Taxonomy" id="5762"/>
    <lineage>
        <taxon>Eukaryota</taxon>
        <taxon>Discoba</taxon>
        <taxon>Heterolobosea</taxon>
        <taxon>Tetramitia</taxon>
        <taxon>Eutetramitia</taxon>
        <taxon>Vahlkampfiidae</taxon>
        <taxon>Naegleria</taxon>
    </lineage>
</organism>
<evidence type="ECO:0000256" key="1">
    <source>
        <dbReference type="ARBA" id="ARBA00022737"/>
    </source>
</evidence>
<feature type="compositionally biased region" description="Low complexity" evidence="3">
    <location>
        <begin position="76"/>
        <end position="91"/>
    </location>
</feature>
<evidence type="ECO:0000256" key="2">
    <source>
        <dbReference type="ARBA" id="ARBA00023043"/>
    </source>
</evidence>
<reference evidence="4 5" key="1">
    <citation type="journal article" date="2010" name="Cell">
        <title>The genome of Naegleria gruberi illuminates early eukaryotic versatility.</title>
        <authorList>
            <person name="Fritz-Laylin L.K."/>
            <person name="Prochnik S.E."/>
            <person name="Ginger M.L."/>
            <person name="Dacks J.B."/>
            <person name="Carpenter M.L."/>
            <person name="Field M.C."/>
            <person name="Kuo A."/>
            <person name="Paredez A."/>
            <person name="Chapman J."/>
            <person name="Pham J."/>
            <person name="Shu S."/>
            <person name="Neupane R."/>
            <person name="Cipriano M."/>
            <person name="Mancuso J."/>
            <person name="Tu H."/>
            <person name="Salamov A."/>
            <person name="Lindquist E."/>
            <person name="Shapiro H."/>
            <person name="Lucas S."/>
            <person name="Grigoriev I.V."/>
            <person name="Cande W.Z."/>
            <person name="Fulton C."/>
            <person name="Rokhsar D.S."/>
            <person name="Dawson S.C."/>
        </authorList>
    </citation>
    <scope>NUCLEOTIDE SEQUENCE [LARGE SCALE GENOMIC DNA]</scope>
    <source>
        <strain evidence="4 5">NEG-M</strain>
    </source>
</reference>
<name>D2VRF5_NAEGR</name>
<dbReference type="AlphaFoldDB" id="D2VRF5"/>
<dbReference type="GeneID" id="8854932"/>
<protein>
    <submittedName>
        <fullName evidence="4">Predicted protein</fullName>
    </submittedName>
</protein>
<dbReference type="OMA" id="INDHAIT"/>
<dbReference type="RefSeq" id="XP_002673343.1">
    <property type="nucleotide sequence ID" value="XM_002673297.1"/>
</dbReference>
<dbReference type="STRING" id="5762.D2VRF5"/>
<sequence>MIPNNHHTPTTTVNKDISSSEQGLYSLGPKTRLKGFHKSHYSPQLSTSSKPSIILPSSSSSSVLINYDPHDRGEGSSSSAHNITNTSSNTTHSLINNNNNLILGDCDGEDQQCSTLSNQSTMISSSFGTSFLLSNDLLNRVDGSNRSIYEISNQSRYNPRNVEDFGKSKILFHRACKEGSLRKVIRMLDDDNGLINSRYENVTPLYACIEENSYEVFKELLDRKAIITEGFLEKVIERNGESCTKISCLYLAIHLGKYTIVEDLMRKANFMDINIGKVVKNRQSTKFKETPLFLAVRLGDIKMIKTLLSDTRFWPHFNLVHSMVSKNYGDSISNTIFQALFSIEGRTFLERERRSRDCFLEIKKMYNSIDPPIASIQEITSDIKPFSLLHFSRCSYSGTSLKTIHSPLYLAIMNENDYLTRELVSCVPNKHFGEFVSKSNETESCLYLAIYKRSIHVIIYLLRINADTLEDVDKLREFASGEGIHLDHYIKVARYFTNRMYNLAKGIVDHYSDLEIITQQ</sequence>
<evidence type="ECO:0000313" key="4">
    <source>
        <dbReference type="EMBL" id="EFC40599.1"/>
    </source>
</evidence>
<dbReference type="InterPro" id="IPR036770">
    <property type="entry name" value="Ankyrin_rpt-contain_sf"/>
</dbReference>
<feature type="region of interest" description="Disordered" evidence="3">
    <location>
        <begin position="1"/>
        <end position="91"/>
    </location>
</feature>
<dbReference type="PANTHER" id="PTHR24198">
    <property type="entry name" value="ANKYRIN REPEAT AND PROTEIN KINASE DOMAIN-CONTAINING PROTEIN"/>
    <property type="match status" value="1"/>
</dbReference>
<evidence type="ECO:0000256" key="3">
    <source>
        <dbReference type="SAM" id="MobiDB-lite"/>
    </source>
</evidence>
<dbReference type="SMART" id="SM00248">
    <property type="entry name" value="ANK"/>
    <property type="match status" value="6"/>
</dbReference>
<keyword evidence="5" id="KW-1185">Reference proteome</keyword>
<feature type="compositionally biased region" description="Basic residues" evidence="3">
    <location>
        <begin position="31"/>
        <end position="40"/>
    </location>
</feature>
<proteinExistence type="predicted"/>
<dbReference type="SUPFAM" id="SSF48403">
    <property type="entry name" value="Ankyrin repeat"/>
    <property type="match status" value="1"/>
</dbReference>
<dbReference type="Gene3D" id="1.25.40.20">
    <property type="entry name" value="Ankyrin repeat-containing domain"/>
    <property type="match status" value="2"/>
</dbReference>
<evidence type="ECO:0000313" key="5">
    <source>
        <dbReference type="Proteomes" id="UP000006671"/>
    </source>
</evidence>
<dbReference type="EMBL" id="GG738891">
    <property type="protein sequence ID" value="EFC40599.1"/>
    <property type="molecule type" value="Genomic_DNA"/>
</dbReference>